<comment type="caution">
    <text evidence="1">The sequence shown here is derived from an EMBL/GenBank/DDBJ whole genome shotgun (WGS) entry which is preliminary data.</text>
</comment>
<dbReference type="Proteomes" id="UP000298429">
    <property type="component" value="Unassembled WGS sequence"/>
</dbReference>
<protein>
    <submittedName>
        <fullName evidence="1">Uncharacterized protein</fullName>
    </submittedName>
</protein>
<accession>A0A5F2BDM0</accession>
<dbReference type="OrthoDB" id="9901355at2"/>
<sequence length="83" mass="9681">MIEPIYSPIGVGQEKNFCNTFFGSFKNRADSFQKDWTFRNKRILFPTCSVSGIEECGSSLWIYSSWEFLSFWRIGSVLNPSFF</sequence>
<evidence type="ECO:0000313" key="1">
    <source>
        <dbReference type="EMBL" id="TGM03669.1"/>
    </source>
</evidence>
<proteinExistence type="predicted"/>
<organism evidence="1 2">
    <name type="scientific">Leptospira barantonii</name>
    <dbReference type="NCBI Taxonomy" id="2023184"/>
    <lineage>
        <taxon>Bacteria</taxon>
        <taxon>Pseudomonadati</taxon>
        <taxon>Spirochaetota</taxon>
        <taxon>Spirochaetia</taxon>
        <taxon>Leptospirales</taxon>
        <taxon>Leptospiraceae</taxon>
        <taxon>Leptospira</taxon>
    </lineage>
</organism>
<reference evidence="1 2" key="1">
    <citation type="journal article" date="2019" name="PLoS Negl. Trop. Dis.">
        <title>Revisiting the worldwide diversity of Leptospira species in the environment.</title>
        <authorList>
            <person name="Vincent A.T."/>
            <person name="Schiettekatte O."/>
            <person name="Bourhy P."/>
            <person name="Veyrier F.J."/>
            <person name="Picardeau M."/>
        </authorList>
    </citation>
    <scope>NUCLEOTIDE SEQUENCE [LARGE SCALE GENOMIC DNA]</scope>
    <source>
        <strain evidence="1 2">201702444</strain>
    </source>
</reference>
<evidence type="ECO:0000313" key="2">
    <source>
        <dbReference type="Proteomes" id="UP000298429"/>
    </source>
</evidence>
<dbReference type="AlphaFoldDB" id="A0A5F2BDM0"/>
<gene>
    <name evidence="1" type="ORF">EHQ76_08460</name>
</gene>
<dbReference type="EMBL" id="RQGN01000044">
    <property type="protein sequence ID" value="TGM03669.1"/>
    <property type="molecule type" value="Genomic_DNA"/>
</dbReference>
<name>A0A5F2BDM0_9LEPT</name>